<evidence type="ECO:0008006" key="6">
    <source>
        <dbReference type="Google" id="ProtNLM"/>
    </source>
</evidence>
<dbReference type="EMBL" id="MCOL01000001">
    <property type="protein sequence ID" value="ODO61880.1"/>
    <property type="molecule type" value="Genomic_DNA"/>
</dbReference>
<protein>
    <recommendedName>
        <fullName evidence="6">Lipoprotein</fullName>
    </recommendedName>
</protein>
<sequence length="305" mass="32901">MKKVVTGAAIVASLFILSGCGNSSKTSTQSSSHHKETATNVKKEKTITVNHSSIVTSDNSKFSVQGRTEENIGVYLLNKSGQVKDTVTSDSKGLFHFNEDNDDAKTVPYYLTIDDIDADTDPISNEPNKNNVNKLKVYKKIIVKPSSEAVNSYKSSSSSAMDSMVAANSSFDESVSKNNSSDSSSSAAKSTTRSIHYDKVDLETFATETDKYIGKNVETSGEVAYIQKNPDNTDIYYVVILPKDDHASSGYSYGTVTEINVDTFDETNINEGDNITVKGGALTSTIKLNGKTLKSDIVVDSVSVN</sequence>
<dbReference type="EMBL" id="CP066817">
    <property type="protein sequence ID" value="QQM62248.1"/>
    <property type="molecule type" value="Genomic_DNA"/>
</dbReference>
<feature type="region of interest" description="Disordered" evidence="1">
    <location>
        <begin position="173"/>
        <end position="193"/>
    </location>
</feature>
<organism evidence="2 4">
    <name type="scientific">Lactiplantibacillus plantarum</name>
    <name type="common">Lactobacillus plantarum</name>
    <dbReference type="NCBI Taxonomy" id="1590"/>
    <lineage>
        <taxon>Bacteria</taxon>
        <taxon>Bacillati</taxon>
        <taxon>Bacillota</taxon>
        <taxon>Bacilli</taxon>
        <taxon>Lactobacillales</taxon>
        <taxon>Lactobacillaceae</taxon>
        <taxon>Lactiplantibacillus</taxon>
    </lineage>
</organism>
<dbReference type="PROSITE" id="PS51257">
    <property type="entry name" value="PROKAR_LIPOPROTEIN"/>
    <property type="match status" value="1"/>
</dbReference>
<evidence type="ECO:0000313" key="4">
    <source>
        <dbReference type="Proteomes" id="UP000094892"/>
    </source>
</evidence>
<dbReference type="Proteomes" id="UP000094892">
    <property type="component" value="Unassembled WGS sequence"/>
</dbReference>
<reference evidence="3 5" key="2">
    <citation type="submission" date="2020-12" db="EMBL/GenBank/DDBJ databases">
        <title>Whole genome sequencing of Lactobacillus plantarum PC518.</title>
        <authorList>
            <person name="Guo Q."/>
        </authorList>
    </citation>
    <scope>NUCLEOTIDE SEQUENCE [LARGE SCALE GENOMIC DNA]</scope>
    <source>
        <strain evidence="3 5">PC518</strain>
    </source>
</reference>
<dbReference type="Proteomes" id="UP000595466">
    <property type="component" value="Chromosome"/>
</dbReference>
<feature type="region of interest" description="Disordered" evidence="1">
    <location>
        <begin position="22"/>
        <end position="41"/>
    </location>
</feature>
<proteinExistence type="predicted"/>
<dbReference type="RefSeq" id="WP_003644483.1">
    <property type="nucleotide sequence ID" value="NZ_AP028145.1"/>
</dbReference>
<name>A0A1E3KSX0_LACPN</name>
<dbReference type="AlphaFoldDB" id="A0A1E3KSX0"/>
<evidence type="ECO:0000313" key="3">
    <source>
        <dbReference type="EMBL" id="QQM62248.1"/>
    </source>
</evidence>
<evidence type="ECO:0000313" key="5">
    <source>
        <dbReference type="Proteomes" id="UP000595466"/>
    </source>
</evidence>
<evidence type="ECO:0000313" key="2">
    <source>
        <dbReference type="EMBL" id="ODO61880.1"/>
    </source>
</evidence>
<dbReference type="PATRIC" id="fig|1590.143.peg.238"/>
<gene>
    <name evidence="3" type="ORF">JH395_06870</name>
    <name evidence="2" type="ORF">LPJSA22_01859</name>
</gene>
<reference evidence="2 4" key="1">
    <citation type="submission" date="2016-08" db="EMBL/GenBank/DDBJ databases">
        <title>Genome sequencing of Lactobacillus plantarum JSA22, isolated from fermented soybean paste.</title>
        <authorList>
            <person name="Choi H.S."/>
        </authorList>
    </citation>
    <scope>NUCLEOTIDE SEQUENCE [LARGE SCALE GENOMIC DNA]</scope>
    <source>
        <strain evidence="2 4">JSA22</strain>
    </source>
</reference>
<evidence type="ECO:0000256" key="1">
    <source>
        <dbReference type="SAM" id="MobiDB-lite"/>
    </source>
</evidence>
<accession>A0A1E3KSX0</accession>